<organism evidence="1 2">
    <name type="scientific">Bernardetia litoralis (strain ATCC 23117 / DSM 6794 / NBRC 15988 / NCIMB 1366 / Fx l1 / Sio-4)</name>
    <name type="common">Flexibacter litoralis</name>
    <dbReference type="NCBI Taxonomy" id="880071"/>
    <lineage>
        <taxon>Bacteria</taxon>
        <taxon>Pseudomonadati</taxon>
        <taxon>Bacteroidota</taxon>
        <taxon>Cytophagia</taxon>
        <taxon>Cytophagales</taxon>
        <taxon>Bernardetiaceae</taxon>
        <taxon>Bernardetia</taxon>
    </lineage>
</organism>
<name>I4AG70_BERLS</name>
<reference evidence="2" key="1">
    <citation type="submission" date="2012-06" db="EMBL/GenBank/DDBJ databases">
        <title>The complete genome of Flexibacter litoralis DSM 6794.</title>
        <authorList>
            <person name="Lucas S."/>
            <person name="Copeland A."/>
            <person name="Lapidus A."/>
            <person name="Glavina del Rio T."/>
            <person name="Dalin E."/>
            <person name="Tice H."/>
            <person name="Bruce D."/>
            <person name="Goodwin L."/>
            <person name="Pitluck S."/>
            <person name="Peters L."/>
            <person name="Ovchinnikova G."/>
            <person name="Lu M."/>
            <person name="Kyrpides N."/>
            <person name="Mavromatis K."/>
            <person name="Ivanova N."/>
            <person name="Brettin T."/>
            <person name="Detter J.C."/>
            <person name="Han C."/>
            <person name="Larimer F."/>
            <person name="Land M."/>
            <person name="Hauser L."/>
            <person name="Markowitz V."/>
            <person name="Cheng J.-F."/>
            <person name="Hugenholtz P."/>
            <person name="Woyke T."/>
            <person name="Wu D."/>
            <person name="Spring S."/>
            <person name="Lang E."/>
            <person name="Kopitz M."/>
            <person name="Brambilla E."/>
            <person name="Klenk H.-P."/>
            <person name="Eisen J.A."/>
        </authorList>
    </citation>
    <scope>NUCLEOTIDE SEQUENCE [LARGE SCALE GENOMIC DNA]</scope>
    <source>
        <strain evidence="2">ATCC 23117 / DSM 6794 / NBRC 15988 / NCIMB 1366 / Sio-4</strain>
    </source>
</reference>
<proteinExistence type="predicted"/>
<dbReference type="AlphaFoldDB" id="I4AG70"/>
<dbReference type="KEGG" id="fli:Fleli_0479"/>
<protein>
    <submittedName>
        <fullName evidence="1">Uncharacterized protein</fullName>
    </submittedName>
</protein>
<sequence>MVTEDLQRIFKLEQNRSNHTIDFTQLLVEDMKTLAYKSAYEALTFEEDLF</sequence>
<dbReference type="HOGENOM" id="CLU_3118098_0_0_10"/>
<gene>
    <name evidence="1" type="ordered locus">Fleli_0479</name>
</gene>
<keyword evidence="2" id="KW-1185">Reference proteome</keyword>
<accession>I4AG70</accession>
<evidence type="ECO:0000313" key="1">
    <source>
        <dbReference type="EMBL" id="AFM02955.1"/>
    </source>
</evidence>
<dbReference type="RefSeq" id="WP_014796415.1">
    <property type="nucleotide sequence ID" value="NC_018018.1"/>
</dbReference>
<dbReference type="EMBL" id="CP003345">
    <property type="protein sequence ID" value="AFM02955.1"/>
    <property type="molecule type" value="Genomic_DNA"/>
</dbReference>
<dbReference type="Proteomes" id="UP000006054">
    <property type="component" value="Chromosome"/>
</dbReference>
<dbReference type="STRING" id="880071.Fleli_0479"/>
<evidence type="ECO:0000313" key="2">
    <source>
        <dbReference type="Proteomes" id="UP000006054"/>
    </source>
</evidence>